<accession>A0AAF3F4E3</accession>
<evidence type="ECO:0000256" key="1">
    <source>
        <dbReference type="SAM" id="MobiDB-lite"/>
    </source>
</evidence>
<evidence type="ECO:0000313" key="3">
    <source>
        <dbReference type="WBParaSite" id="MBELARI_LOCUS21444"/>
    </source>
</evidence>
<name>A0AAF3F4E3_9BILA</name>
<organism evidence="2 3">
    <name type="scientific">Mesorhabditis belari</name>
    <dbReference type="NCBI Taxonomy" id="2138241"/>
    <lineage>
        <taxon>Eukaryota</taxon>
        <taxon>Metazoa</taxon>
        <taxon>Ecdysozoa</taxon>
        <taxon>Nematoda</taxon>
        <taxon>Chromadorea</taxon>
        <taxon>Rhabditida</taxon>
        <taxon>Rhabditina</taxon>
        <taxon>Rhabditomorpha</taxon>
        <taxon>Rhabditoidea</taxon>
        <taxon>Rhabditidae</taxon>
        <taxon>Mesorhabditinae</taxon>
        <taxon>Mesorhabditis</taxon>
    </lineage>
</organism>
<protein>
    <submittedName>
        <fullName evidence="3">Uncharacterized protein</fullName>
    </submittedName>
</protein>
<dbReference type="WBParaSite" id="MBELARI_LOCUS21444">
    <property type="protein sequence ID" value="MBELARI_LOCUS21444"/>
    <property type="gene ID" value="MBELARI_LOCUS21444"/>
</dbReference>
<proteinExistence type="predicted"/>
<sequence length="344" mass="39538">MPKVSESSDDGWPAPTKRQPRVVPTSVHQPRESSNLMRAEISDVKHRRFELHYESDKNESAFRFQQKELAAANGQSLTKHDEQKSEMRSVSSFLDKQPRNDTMLYQETDLKAEDYYELEQKVALLKRVHRGEFILLNEDLTKDQLLLSALTWNMDFLNICETVVAPAPKYQGMDSSILPWRIENHAVYYDLIDFVQPGKDLPQMATPITFLEPQLLLCVGFDEKSNNKEQVQTTLKRILDDGFILDPLQEIVYGVKALWKCPDDGKYIRVVTLALDNNIGAREEAWVVTCLDSVCLERDKTFVVQGSELFVIPDQLSIKNIPAQLFIMQLRGLDHIREVSIILI</sequence>
<dbReference type="Proteomes" id="UP000887575">
    <property type="component" value="Unassembled WGS sequence"/>
</dbReference>
<keyword evidence="2" id="KW-1185">Reference proteome</keyword>
<feature type="compositionally biased region" description="Polar residues" evidence="1">
    <location>
        <begin position="26"/>
        <end position="36"/>
    </location>
</feature>
<dbReference type="AlphaFoldDB" id="A0AAF3F4E3"/>
<feature type="compositionally biased region" description="Basic and acidic residues" evidence="1">
    <location>
        <begin position="78"/>
        <end position="87"/>
    </location>
</feature>
<evidence type="ECO:0000313" key="2">
    <source>
        <dbReference type="Proteomes" id="UP000887575"/>
    </source>
</evidence>
<reference evidence="3" key="1">
    <citation type="submission" date="2024-02" db="UniProtKB">
        <authorList>
            <consortium name="WormBaseParasite"/>
        </authorList>
    </citation>
    <scope>IDENTIFICATION</scope>
</reference>
<feature type="region of interest" description="Disordered" evidence="1">
    <location>
        <begin position="72"/>
        <end position="91"/>
    </location>
</feature>
<feature type="region of interest" description="Disordered" evidence="1">
    <location>
        <begin position="1"/>
        <end position="36"/>
    </location>
</feature>